<proteinExistence type="inferred from homology"/>
<dbReference type="Pfam" id="PF01966">
    <property type="entry name" value="HD"/>
    <property type="match status" value="1"/>
</dbReference>
<dbReference type="CDD" id="cd09680">
    <property type="entry name" value="Cas10_III"/>
    <property type="match status" value="1"/>
</dbReference>
<dbReference type="Pfam" id="PF20824">
    <property type="entry name" value="Cmr2_hel_dom2"/>
    <property type="match status" value="1"/>
</dbReference>
<dbReference type="Pfam" id="PF18211">
    <property type="entry name" value="Csm1_B"/>
    <property type="match status" value="1"/>
</dbReference>
<evidence type="ECO:0000313" key="15">
    <source>
        <dbReference type="Proteomes" id="UP000010111"/>
    </source>
</evidence>
<comment type="similarity">
    <text evidence="2">Belongs to the CRISPR-associated Cas10/Csm1 family.</text>
</comment>
<dbReference type="InterPro" id="IPR013408">
    <property type="entry name" value="Cas10/Csm1"/>
</dbReference>
<keyword evidence="7" id="KW-0255">Endonuclease</keyword>
<sequence>MPVTEIDLEKAALLHDIGKLYQRAGEIRKSHSVVGQEILAHFFDANHQAILRAVACHHQNELQTNHLPDDDISYIVYEADNLAAASDRRTLMLEGAQTGKGMHFVSDLPLGSIFNIFNRKGDTDQSAYRLEGIEESKGWPYSDNRNEIAAPSTSYEKLATALTDIFKKRSPQDMTLSELLQALEKTLSYVPSSTNTVEAADISLYDHQKLTAAFAVCLWHVFQERGITDYKSYCYGKKQKTLRTAPAYRLASGDISGIQKFIYTIPSKGALKSLRGRSLYLDILLEHIVDEILEACHVSRSCLLYTGGGHFYLLLPNTVHTQEVLQKADTAINGWFLRHYGTNLYIALASVSCSAADFSVHGGGAGKVFQKVSQALRQKKLCRYNQEQLTALFDAHSVYNENTDGSRECAICHTASSAADLRPYGDDTDEGAEEACKACNALFQLGKSSLTASVFAISASAGRQGVPLPGLSQDYYLQTIREENLSTMDRPKRIYVKNELTLGQAVSTHLWMGDYVTCNEQGHAVEFTELAQQSGGSREDTGIARIGVLRCDVDNLGAAFIAGFSPEYDTLSRKVTLSRNLSLFFKQYIKTLCQGHTASGVSEFTLFADEIKKERKIHVIYSGGDDMFLAGTWDDILEAAVDIRHAFRRFTNGKLTFSAGIGFFHPSCPIAQMARKTGDLEDYAKANPHHDKDSLALFGEVSQPAGKGSVVMTARYSWDDFEQGVCQEKLRFLERNLTLQKENPSKLFVGKTALYRLLDLLRQAEADSSHIQLARFAYTLARMEPKQRDSGKWRCYQALRTTLYDWYQSTADRQQLMTAIELLIYHVRDKE</sequence>
<dbReference type="GO" id="GO:0005524">
    <property type="term" value="F:ATP binding"/>
    <property type="evidence" value="ECO:0007669"/>
    <property type="project" value="UniProtKB-KW"/>
</dbReference>
<dbReference type="PANTHER" id="PTHR36528">
    <property type="entry name" value="CRISPR SYSTEM SINGLE-STRAND-SPECIFIC DEOXYRIBONUCLEASE CAS10/CSM1 (SUBTYPE III-A)"/>
    <property type="match status" value="1"/>
</dbReference>
<protein>
    <recommendedName>
        <fullName evidence="3">CRISPR system single-strand-specific deoxyribonuclease Cas10/Csm1 (subtype III-A)</fullName>
    </recommendedName>
    <alternativeName>
        <fullName evidence="12">Cyclic oligoadenylate synthase</fullName>
    </alternativeName>
</protein>
<dbReference type="InterPro" id="IPR000160">
    <property type="entry name" value="GGDEF_dom"/>
</dbReference>
<keyword evidence="4" id="KW-0808">Transferase</keyword>
<keyword evidence="11" id="KW-0051">Antiviral defense</keyword>
<dbReference type="InterPro" id="IPR048693">
    <property type="entry name" value="Cmr2-like_C"/>
</dbReference>
<dbReference type="InterPro" id="IPR041062">
    <property type="entry name" value="Csm1_B"/>
</dbReference>
<feature type="domain" description="GGDEF" evidence="13">
    <location>
        <begin position="544"/>
        <end position="700"/>
    </location>
</feature>
<dbReference type="InterPro" id="IPR043128">
    <property type="entry name" value="Rev_trsase/Diguanyl_cyclase"/>
</dbReference>
<dbReference type="Gene3D" id="1.10.3210.10">
    <property type="entry name" value="Hypothetical protein af1432"/>
    <property type="match status" value="1"/>
</dbReference>
<organism evidence="14 15">
    <name type="scientific">Megasphaera elsdenii DSM 20460</name>
    <dbReference type="NCBI Taxonomy" id="1064535"/>
    <lineage>
        <taxon>Bacteria</taxon>
        <taxon>Bacillati</taxon>
        <taxon>Bacillota</taxon>
        <taxon>Negativicutes</taxon>
        <taxon>Veillonellales</taxon>
        <taxon>Veillonellaceae</taxon>
        <taxon>Megasphaera</taxon>
    </lineage>
</organism>
<dbReference type="HOGENOM" id="CLU_017487_1_0_9"/>
<dbReference type="GO" id="GO:0016740">
    <property type="term" value="F:transferase activity"/>
    <property type="evidence" value="ECO:0007669"/>
    <property type="project" value="UniProtKB-KW"/>
</dbReference>
<dbReference type="PROSITE" id="PS50887">
    <property type="entry name" value="GGDEF"/>
    <property type="match status" value="1"/>
</dbReference>
<evidence type="ECO:0000256" key="1">
    <source>
        <dbReference type="ARBA" id="ARBA00001968"/>
    </source>
</evidence>
<evidence type="ECO:0000256" key="6">
    <source>
        <dbReference type="ARBA" id="ARBA00022741"/>
    </source>
</evidence>
<dbReference type="RefSeq" id="WP_014016315.1">
    <property type="nucleotide sequence ID" value="NC_015873.1"/>
</dbReference>
<evidence type="ECO:0000256" key="5">
    <source>
        <dbReference type="ARBA" id="ARBA00022722"/>
    </source>
</evidence>
<evidence type="ECO:0000259" key="13">
    <source>
        <dbReference type="PROSITE" id="PS50887"/>
    </source>
</evidence>
<dbReference type="GeneID" id="97490823"/>
<dbReference type="Pfam" id="PF22335">
    <property type="entry name" value="Cas10-Cmr2_palm2"/>
    <property type="match status" value="1"/>
</dbReference>
<dbReference type="SUPFAM" id="SSF109604">
    <property type="entry name" value="HD-domain/PDEase-like"/>
    <property type="match status" value="1"/>
</dbReference>
<dbReference type="Proteomes" id="UP000010111">
    <property type="component" value="Chromosome"/>
</dbReference>
<keyword evidence="6" id="KW-0547">Nucleotide-binding</keyword>
<accession>G0VQ57</accession>
<dbReference type="GO" id="GO:0004527">
    <property type="term" value="F:exonuclease activity"/>
    <property type="evidence" value="ECO:0007669"/>
    <property type="project" value="UniProtKB-KW"/>
</dbReference>
<keyword evidence="9" id="KW-0269">Exonuclease</keyword>
<dbReference type="Gene3D" id="3.30.70.270">
    <property type="match status" value="1"/>
</dbReference>
<keyword evidence="15" id="KW-1185">Reference proteome</keyword>
<dbReference type="InterPro" id="IPR054767">
    <property type="entry name" value="Cas10-Cmr2_palm2"/>
</dbReference>
<keyword evidence="8" id="KW-0378">Hydrolase</keyword>
<dbReference type="KEGG" id="med:MELS_1364"/>
<evidence type="ECO:0000256" key="4">
    <source>
        <dbReference type="ARBA" id="ARBA00022679"/>
    </source>
</evidence>
<dbReference type="AlphaFoldDB" id="G0VQ57"/>
<evidence type="ECO:0000256" key="12">
    <source>
        <dbReference type="ARBA" id="ARBA00032922"/>
    </source>
</evidence>
<comment type="cofactor">
    <cofactor evidence="1">
        <name>a divalent metal cation</name>
        <dbReference type="ChEBI" id="CHEBI:60240"/>
    </cofactor>
</comment>
<reference evidence="14 15" key="1">
    <citation type="journal article" date="2011" name="J. Bacteriol.">
        <title>Genome Sequence of the Ruminal Bacterium Megasphaera elsdenii.</title>
        <authorList>
            <person name="Marx H."/>
            <person name="Graf A.B."/>
            <person name="Tatto N."/>
            <person name="Thallinger G.G."/>
            <person name="Mattanovich D."/>
            <person name="Sauer M."/>
        </authorList>
    </citation>
    <scope>NUCLEOTIDE SEQUENCE [LARGE SCALE GENOMIC DNA]</scope>
    <source>
        <strain evidence="14 15">DSM 20460</strain>
    </source>
</reference>
<dbReference type="InterPro" id="IPR006674">
    <property type="entry name" value="HD_domain"/>
</dbReference>
<dbReference type="PANTHER" id="PTHR36528:SF1">
    <property type="entry name" value="CRISPR SYSTEM SINGLE-STRAND-SPECIFIC DEOXYRIBONUCLEASE CAS10_CSM1 (SUBTYPE III-A)"/>
    <property type="match status" value="1"/>
</dbReference>
<evidence type="ECO:0000256" key="7">
    <source>
        <dbReference type="ARBA" id="ARBA00022759"/>
    </source>
</evidence>
<keyword evidence="5" id="KW-0540">Nuclease</keyword>
<evidence type="ECO:0000256" key="10">
    <source>
        <dbReference type="ARBA" id="ARBA00022840"/>
    </source>
</evidence>
<gene>
    <name evidence="14" type="ORF">MELS_1364</name>
</gene>
<dbReference type="eggNOG" id="COG1353">
    <property type="taxonomic scope" value="Bacteria"/>
</dbReference>
<keyword evidence="10" id="KW-0067">ATP-binding</keyword>
<evidence type="ECO:0000256" key="11">
    <source>
        <dbReference type="ARBA" id="ARBA00023118"/>
    </source>
</evidence>
<dbReference type="EMBL" id="HE576794">
    <property type="protein sequence ID" value="CCC73585.1"/>
    <property type="molecule type" value="Genomic_DNA"/>
</dbReference>
<name>G0VQ57_MEGEL</name>
<dbReference type="NCBIfam" id="TIGR02578">
    <property type="entry name" value="cas_TM1811_Csm1"/>
    <property type="match status" value="1"/>
</dbReference>
<evidence type="ECO:0000313" key="14">
    <source>
        <dbReference type="EMBL" id="CCC73585.1"/>
    </source>
</evidence>
<dbReference type="InterPro" id="IPR052117">
    <property type="entry name" value="Cas10/Csm1_subtype-III-A"/>
</dbReference>
<evidence type="ECO:0000256" key="3">
    <source>
        <dbReference type="ARBA" id="ARBA00014333"/>
    </source>
</evidence>
<evidence type="ECO:0000256" key="9">
    <source>
        <dbReference type="ARBA" id="ARBA00022839"/>
    </source>
</evidence>
<evidence type="ECO:0000256" key="8">
    <source>
        <dbReference type="ARBA" id="ARBA00022801"/>
    </source>
</evidence>
<dbReference type="STRING" id="1064535.MELS_1364"/>
<dbReference type="GO" id="GO:0051607">
    <property type="term" value="P:defense response to virus"/>
    <property type="evidence" value="ECO:0007669"/>
    <property type="project" value="UniProtKB-KW"/>
</dbReference>
<evidence type="ECO:0000256" key="2">
    <source>
        <dbReference type="ARBA" id="ARBA00005700"/>
    </source>
</evidence>
<dbReference type="GO" id="GO:0004519">
    <property type="term" value="F:endonuclease activity"/>
    <property type="evidence" value="ECO:0007669"/>
    <property type="project" value="UniProtKB-KW"/>
</dbReference>